<reference evidence="10" key="1">
    <citation type="journal article" date="2020" name="Stud. Mycol.">
        <title>101 Dothideomycetes genomes: a test case for predicting lifestyles and emergence of pathogens.</title>
        <authorList>
            <person name="Haridas S."/>
            <person name="Albert R."/>
            <person name="Binder M."/>
            <person name="Bloem J."/>
            <person name="Labutti K."/>
            <person name="Salamov A."/>
            <person name="Andreopoulos B."/>
            <person name="Baker S."/>
            <person name="Barry K."/>
            <person name="Bills G."/>
            <person name="Bluhm B."/>
            <person name="Cannon C."/>
            <person name="Castanera R."/>
            <person name="Culley D."/>
            <person name="Daum C."/>
            <person name="Ezra D."/>
            <person name="Gonzalez J."/>
            <person name="Henrissat B."/>
            <person name="Kuo A."/>
            <person name="Liang C."/>
            <person name="Lipzen A."/>
            <person name="Lutzoni F."/>
            <person name="Magnuson J."/>
            <person name="Mondo S."/>
            <person name="Nolan M."/>
            <person name="Ohm R."/>
            <person name="Pangilinan J."/>
            <person name="Park H.-J."/>
            <person name="Ramirez L."/>
            <person name="Alfaro M."/>
            <person name="Sun H."/>
            <person name="Tritt A."/>
            <person name="Yoshinaga Y."/>
            <person name="Zwiers L.-H."/>
            <person name="Turgeon B."/>
            <person name="Goodwin S."/>
            <person name="Spatafora J."/>
            <person name="Crous P."/>
            <person name="Grigoriev I."/>
        </authorList>
    </citation>
    <scope>NUCLEOTIDE SEQUENCE</scope>
    <source>
        <strain evidence="10">CBS 121739</strain>
    </source>
</reference>
<keyword evidence="4" id="KW-0812">Transmembrane</keyword>
<proteinExistence type="inferred from homology"/>
<dbReference type="Gene3D" id="1.20.5.110">
    <property type="match status" value="1"/>
</dbReference>
<accession>A0A6A6WLU9</accession>
<organism evidence="10 11">
    <name type="scientific">Pseudovirgaria hyperparasitica</name>
    <dbReference type="NCBI Taxonomy" id="470096"/>
    <lineage>
        <taxon>Eukaryota</taxon>
        <taxon>Fungi</taxon>
        <taxon>Dikarya</taxon>
        <taxon>Ascomycota</taxon>
        <taxon>Pezizomycotina</taxon>
        <taxon>Dothideomycetes</taxon>
        <taxon>Dothideomycetes incertae sedis</taxon>
        <taxon>Acrospermales</taxon>
        <taxon>Acrospermaceae</taxon>
        <taxon>Pseudovirgaria</taxon>
    </lineage>
</organism>
<gene>
    <name evidence="10" type="ORF">EJ05DRAFT_482006</name>
</gene>
<dbReference type="PANTHER" id="PTHR15959:SF0">
    <property type="entry name" value="SYNTAXIN-18"/>
    <property type="match status" value="1"/>
</dbReference>
<name>A0A6A6WLU9_9PEZI</name>
<keyword evidence="3" id="KW-0813">Transport</keyword>
<evidence type="ECO:0000256" key="6">
    <source>
        <dbReference type="ARBA" id="ARBA00022989"/>
    </source>
</evidence>
<dbReference type="AlphaFoldDB" id="A0A6A6WLU9"/>
<dbReference type="GO" id="GO:0006890">
    <property type="term" value="P:retrograde vesicle-mediated transport, Golgi to endoplasmic reticulum"/>
    <property type="evidence" value="ECO:0007669"/>
    <property type="project" value="TreeGrafter"/>
</dbReference>
<dbReference type="GO" id="GO:0015031">
    <property type="term" value="P:protein transport"/>
    <property type="evidence" value="ECO:0007669"/>
    <property type="project" value="UniProtKB-KW"/>
</dbReference>
<dbReference type="InterPro" id="IPR019529">
    <property type="entry name" value="Syntaxin-18_N"/>
</dbReference>
<evidence type="ECO:0000256" key="4">
    <source>
        <dbReference type="ARBA" id="ARBA00022692"/>
    </source>
</evidence>
<dbReference type="Proteomes" id="UP000799437">
    <property type="component" value="Unassembled WGS sequence"/>
</dbReference>
<keyword evidence="11" id="KW-1185">Reference proteome</keyword>
<keyword evidence="8" id="KW-0472">Membrane</keyword>
<evidence type="ECO:0000256" key="2">
    <source>
        <dbReference type="ARBA" id="ARBA00009063"/>
    </source>
</evidence>
<dbReference type="GO" id="GO:0005783">
    <property type="term" value="C:endoplasmic reticulum"/>
    <property type="evidence" value="ECO:0007669"/>
    <property type="project" value="TreeGrafter"/>
</dbReference>
<keyword evidence="5" id="KW-0653">Protein transport</keyword>
<comment type="similarity">
    <text evidence="2">Belongs to the syntaxin family.</text>
</comment>
<dbReference type="Pfam" id="PF10496">
    <property type="entry name" value="Syntaxin-18_N"/>
    <property type="match status" value="1"/>
</dbReference>
<dbReference type="EMBL" id="ML996565">
    <property type="protein sequence ID" value="KAF2763177.1"/>
    <property type="molecule type" value="Genomic_DNA"/>
</dbReference>
<protein>
    <submittedName>
        <fullName evidence="10">Syntaxin</fullName>
    </submittedName>
</protein>
<dbReference type="GeneID" id="54486186"/>
<keyword evidence="7" id="KW-0175">Coiled coil</keyword>
<evidence type="ECO:0000256" key="1">
    <source>
        <dbReference type="ARBA" id="ARBA00004211"/>
    </source>
</evidence>
<feature type="domain" description="SNARE-complex protein Syntaxin-18 N-terminal" evidence="9">
    <location>
        <begin position="25"/>
        <end position="75"/>
    </location>
</feature>
<dbReference type="OrthoDB" id="342981at2759"/>
<dbReference type="GO" id="GO:0031201">
    <property type="term" value="C:SNARE complex"/>
    <property type="evidence" value="ECO:0007669"/>
    <property type="project" value="TreeGrafter"/>
</dbReference>
<evidence type="ECO:0000256" key="5">
    <source>
        <dbReference type="ARBA" id="ARBA00022927"/>
    </source>
</evidence>
<evidence type="ECO:0000259" key="9">
    <source>
        <dbReference type="Pfam" id="PF10496"/>
    </source>
</evidence>
<evidence type="ECO:0000313" key="10">
    <source>
        <dbReference type="EMBL" id="KAF2763177.1"/>
    </source>
</evidence>
<evidence type="ECO:0000313" key="11">
    <source>
        <dbReference type="Proteomes" id="UP000799437"/>
    </source>
</evidence>
<evidence type="ECO:0000256" key="3">
    <source>
        <dbReference type="ARBA" id="ARBA00022448"/>
    </source>
</evidence>
<evidence type="ECO:0000256" key="7">
    <source>
        <dbReference type="ARBA" id="ARBA00023054"/>
    </source>
</evidence>
<sequence>MDLVPQFNELLVKHNSKPIELYVFKLRNVDAFLQEAYTINKRISELTTYLRSIRQAYLSVQPPSRRKQVLSTQSNDADRRHLTDAQRASIDADAKQLLRELNTAVSNLSEAESVRQSTDSAVAIKKRARQGLGALGRWAAGGAVTAKSPAELEIEAKANTIKMHRESVIWYLQRKLEACGRLQGEMMDIRITREVEKSKSALYKARGGMAMQEDTSPINGFGETKEYSTNYLASKAALDDDQRQELEQQLSPEQLQLFAQENQDMLKHYEDTLDQVRTAEKSLLEISELQSTLVGNLAMQQEHIDLLIQDSHQTEENIGGGNKELKRAAERKSTAQMVFYGTMAFCATLVVWDLLI</sequence>
<comment type="subcellular location">
    <subcellularLocation>
        <location evidence="1">Membrane</location>
        <topology evidence="1">Single-pass type IV membrane protein</topology>
    </subcellularLocation>
</comment>
<evidence type="ECO:0000256" key="8">
    <source>
        <dbReference type="ARBA" id="ARBA00023136"/>
    </source>
</evidence>
<dbReference type="PANTHER" id="PTHR15959">
    <property type="entry name" value="SYNTAXIN-18"/>
    <property type="match status" value="1"/>
</dbReference>
<dbReference type="RefSeq" id="XP_033605628.1">
    <property type="nucleotide sequence ID" value="XM_033745132.1"/>
</dbReference>
<keyword evidence="6" id="KW-1133">Transmembrane helix</keyword>